<comment type="caution">
    <text evidence="1">The sequence shown here is derived from an EMBL/GenBank/DDBJ whole genome shotgun (WGS) entry which is preliminary data.</text>
</comment>
<dbReference type="Proteomes" id="UP001162131">
    <property type="component" value="Unassembled WGS sequence"/>
</dbReference>
<reference evidence="1" key="1">
    <citation type="submission" date="2021-09" db="EMBL/GenBank/DDBJ databases">
        <authorList>
            <consortium name="AG Swart"/>
            <person name="Singh M."/>
            <person name="Singh A."/>
            <person name="Seah K."/>
            <person name="Emmerich C."/>
        </authorList>
    </citation>
    <scope>NUCLEOTIDE SEQUENCE</scope>
    <source>
        <strain evidence="1">ATCC30299</strain>
    </source>
</reference>
<dbReference type="AlphaFoldDB" id="A0AAU9JQT0"/>
<protein>
    <submittedName>
        <fullName evidence="1">Uncharacterized protein</fullName>
    </submittedName>
</protein>
<keyword evidence="2" id="KW-1185">Reference proteome</keyword>
<dbReference type="EMBL" id="CAJZBQ010000043">
    <property type="protein sequence ID" value="CAG9327470.1"/>
    <property type="molecule type" value="Genomic_DNA"/>
</dbReference>
<sequence>MLDVMAIKRILWRIMRWKLIKILWDGNKILVSFQALEEKFSCFEAKLLRKKNFRCWNYEGKIGKLGVERKKGFKHRLSLKLIYGVKFCCCGV</sequence>
<evidence type="ECO:0000313" key="2">
    <source>
        <dbReference type="Proteomes" id="UP001162131"/>
    </source>
</evidence>
<gene>
    <name evidence="1" type="ORF">BSTOLATCC_MIC43505</name>
</gene>
<evidence type="ECO:0000313" key="1">
    <source>
        <dbReference type="EMBL" id="CAG9327470.1"/>
    </source>
</evidence>
<name>A0AAU9JQT0_9CILI</name>
<proteinExistence type="predicted"/>
<accession>A0AAU9JQT0</accession>
<organism evidence="1 2">
    <name type="scientific">Blepharisma stoltei</name>
    <dbReference type="NCBI Taxonomy" id="1481888"/>
    <lineage>
        <taxon>Eukaryota</taxon>
        <taxon>Sar</taxon>
        <taxon>Alveolata</taxon>
        <taxon>Ciliophora</taxon>
        <taxon>Postciliodesmatophora</taxon>
        <taxon>Heterotrichea</taxon>
        <taxon>Heterotrichida</taxon>
        <taxon>Blepharismidae</taxon>
        <taxon>Blepharisma</taxon>
    </lineage>
</organism>